<feature type="region of interest" description="Disordered" evidence="1">
    <location>
        <begin position="1"/>
        <end position="46"/>
    </location>
</feature>
<dbReference type="InterPro" id="IPR014729">
    <property type="entry name" value="Rossmann-like_a/b/a_fold"/>
</dbReference>
<dbReference type="Proteomes" id="UP001501468">
    <property type="component" value="Unassembled WGS sequence"/>
</dbReference>
<organism evidence="2 3">
    <name type="scientific">Terrabacter ginsenosidimutans</name>
    <dbReference type="NCBI Taxonomy" id="490575"/>
    <lineage>
        <taxon>Bacteria</taxon>
        <taxon>Bacillati</taxon>
        <taxon>Actinomycetota</taxon>
        <taxon>Actinomycetes</taxon>
        <taxon>Micrococcales</taxon>
        <taxon>Intrasporangiaceae</taxon>
        <taxon>Terrabacter</taxon>
    </lineage>
</organism>
<sequence length="202" mass="21309">MTEPTAAVPNAPEPDELAATAPTAPAAPVEGAAADGGEPADGGPTPAIIVLTEEALKPVDVDKIIGLHEDEAPTYRVLVPADTDRNLLSSFLNHLSLFEMREALESLRPVDRGEAHADADTALSTTLAEFEGHAVVATGEITADDPMPTLLEEVARLGAQEVIVVTEPHAVEDTFHTDWASRAREALGVPVLHMYAGDWRLG</sequence>
<evidence type="ECO:0000313" key="2">
    <source>
        <dbReference type="EMBL" id="GAA3688804.1"/>
    </source>
</evidence>
<keyword evidence="3" id="KW-1185">Reference proteome</keyword>
<accession>A0ABP7CEC1</accession>
<gene>
    <name evidence="2" type="ORF">GCM10022399_00580</name>
</gene>
<protein>
    <submittedName>
        <fullName evidence="2">Uncharacterized protein</fullName>
    </submittedName>
</protein>
<feature type="compositionally biased region" description="Low complexity" evidence="1">
    <location>
        <begin position="17"/>
        <end position="46"/>
    </location>
</feature>
<name>A0ABP7CEC1_9MICO</name>
<dbReference type="SUPFAM" id="SSF52402">
    <property type="entry name" value="Adenine nucleotide alpha hydrolases-like"/>
    <property type="match status" value="1"/>
</dbReference>
<comment type="caution">
    <text evidence="2">The sequence shown here is derived from an EMBL/GenBank/DDBJ whole genome shotgun (WGS) entry which is preliminary data.</text>
</comment>
<dbReference type="RefSeq" id="WP_344939888.1">
    <property type="nucleotide sequence ID" value="NZ_BAABDC010000001.1"/>
</dbReference>
<evidence type="ECO:0000313" key="3">
    <source>
        <dbReference type="Proteomes" id="UP001501468"/>
    </source>
</evidence>
<dbReference type="EMBL" id="BAABDC010000001">
    <property type="protein sequence ID" value="GAA3688804.1"/>
    <property type="molecule type" value="Genomic_DNA"/>
</dbReference>
<evidence type="ECO:0000256" key="1">
    <source>
        <dbReference type="SAM" id="MobiDB-lite"/>
    </source>
</evidence>
<reference evidence="3" key="1">
    <citation type="journal article" date="2019" name="Int. J. Syst. Evol. Microbiol.">
        <title>The Global Catalogue of Microorganisms (GCM) 10K type strain sequencing project: providing services to taxonomists for standard genome sequencing and annotation.</title>
        <authorList>
            <consortium name="The Broad Institute Genomics Platform"/>
            <consortium name="The Broad Institute Genome Sequencing Center for Infectious Disease"/>
            <person name="Wu L."/>
            <person name="Ma J."/>
        </authorList>
    </citation>
    <scope>NUCLEOTIDE SEQUENCE [LARGE SCALE GENOMIC DNA]</scope>
    <source>
        <strain evidence="3">JCM 17125</strain>
    </source>
</reference>
<dbReference type="Gene3D" id="3.40.50.620">
    <property type="entry name" value="HUPs"/>
    <property type="match status" value="1"/>
</dbReference>
<proteinExistence type="predicted"/>